<evidence type="ECO:0000313" key="1">
    <source>
        <dbReference type="EMBL" id="AUN98793.1"/>
    </source>
</evidence>
<reference evidence="1 2" key="1">
    <citation type="submission" date="2018-01" db="EMBL/GenBank/DDBJ databases">
        <title>Complete genome sequence of Bacteriovorax stolpii DSM12778.</title>
        <authorList>
            <person name="Tang B."/>
            <person name="Chang J."/>
        </authorList>
    </citation>
    <scope>NUCLEOTIDE SEQUENCE [LARGE SCALE GENOMIC DNA]</scope>
    <source>
        <strain evidence="1 2">DSM 12778</strain>
    </source>
</reference>
<keyword evidence="2" id="KW-1185">Reference proteome</keyword>
<dbReference type="AlphaFoldDB" id="A0A2K9NTE1"/>
<name>A0A2K9NTE1_BACTC</name>
<dbReference type="Proteomes" id="UP000235584">
    <property type="component" value="Chromosome"/>
</dbReference>
<gene>
    <name evidence="1" type="ORF">C0V70_11915</name>
</gene>
<protein>
    <submittedName>
        <fullName evidence="1">Uncharacterized protein</fullName>
    </submittedName>
</protein>
<dbReference type="KEGG" id="bsto:C0V70_11915"/>
<proteinExistence type="predicted"/>
<dbReference type="EMBL" id="CP025704">
    <property type="protein sequence ID" value="AUN98793.1"/>
    <property type="molecule type" value="Genomic_DNA"/>
</dbReference>
<dbReference type="RefSeq" id="WP_102244084.1">
    <property type="nucleotide sequence ID" value="NZ_CP025704.1"/>
</dbReference>
<accession>A0A2K9NTE1</accession>
<evidence type="ECO:0000313" key="2">
    <source>
        <dbReference type="Proteomes" id="UP000235584"/>
    </source>
</evidence>
<sequence>MDATNAYIATKWDQINRSVDMFFTNQPVKKEDQKSSILVYLSSYKKEGQKIENDVDFQFKISLPNTSKNLKIVVEKQQDEITNALSDSSVANNRSLSKNGRLTERQSDNRYTAGASFLVKKSQDFLSSLNFGIRISMPLNPYVKADLQKTYKTSWINIGLSQKLILYRQEGFEEVSQVAFSKKWSPTFQTDFTHAIVWTNETGKFALRHALVLIQTINSRKGFAYSVGANAKFTPTYYYNSYDTSVSYRQLLHKDWLFGTWTVGADFVKENHFNDDKFVQVRADIFFR</sequence>
<organism evidence="1 2">
    <name type="scientific">Bacteriovorax stolpii</name>
    <name type="common">Bdellovibrio stolpii</name>
    <dbReference type="NCBI Taxonomy" id="960"/>
    <lineage>
        <taxon>Bacteria</taxon>
        <taxon>Pseudomonadati</taxon>
        <taxon>Bdellovibrionota</taxon>
        <taxon>Bacteriovoracia</taxon>
        <taxon>Bacteriovoracales</taxon>
        <taxon>Bacteriovoracaceae</taxon>
        <taxon>Bacteriovorax</taxon>
    </lineage>
</organism>